<dbReference type="InterPro" id="IPR016040">
    <property type="entry name" value="NAD(P)-bd_dom"/>
</dbReference>
<dbReference type="Proteomes" id="UP001634007">
    <property type="component" value="Unassembled WGS sequence"/>
</dbReference>
<dbReference type="PANTHER" id="PTHR47869:SF2">
    <property type="entry name" value="OS03G0410700 PROTEIN"/>
    <property type="match status" value="1"/>
</dbReference>
<dbReference type="Gene3D" id="3.40.50.720">
    <property type="entry name" value="NAD(P)-binding Rossmann-like Domain"/>
    <property type="match status" value="1"/>
</dbReference>
<dbReference type="FunFam" id="3.40.50.720:FF:000435">
    <property type="entry name" value="NAD(P)-binding Rossmann-fold superfamily protein"/>
    <property type="match status" value="1"/>
</dbReference>
<evidence type="ECO:0000313" key="3">
    <source>
        <dbReference type="EMBL" id="KAL3736027.1"/>
    </source>
</evidence>
<dbReference type="InterPro" id="IPR036291">
    <property type="entry name" value="NAD(P)-bd_dom_sf"/>
</dbReference>
<name>A0ABD3KEA5_EUCGL</name>
<sequence>MATALLPSTLSFRGSLIRQFNYSSSVFVNTHKRAFVGCYAKKKIGFFDQILDYIEGGPKLRKWYGAPDLLPKDGAGADEEDENEEEEEEEEEEEVVRDAVLVTDGDSEMGQMIILSLIIKRTRVKALVKDKRMANEAFGDYVESVAGDMNSKQFLNRALRGVRAIICPTEGFLYNVGSLKGVKHVILLSQLSVYEGSSGIQAVMRGSSKKLAEQDESKLRASGLPYTLIRAGALQDTPGGERGFCFDEGCSAKGSLSKEDAAMICVEALGTVPQGGFAFEVVNGEEKVSDWKQCLVKLMEKAD</sequence>
<keyword evidence="4" id="KW-1185">Reference proteome</keyword>
<dbReference type="PANTHER" id="PTHR47869">
    <property type="entry name" value="OS03G0410700 PROTEIN"/>
    <property type="match status" value="1"/>
</dbReference>
<feature type="compositionally biased region" description="Acidic residues" evidence="1">
    <location>
        <begin position="76"/>
        <end position="94"/>
    </location>
</feature>
<evidence type="ECO:0000256" key="1">
    <source>
        <dbReference type="SAM" id="MobiDB-lite"/>
    </source>
</evidence>
<evidence type="ECO:0000259" key="2">
    <source>
        <dbReference type="Pfam" id="PF13460"/>
    </source>
</evidence>
<accession>A0ABD3KEA5</accession>
<dbReference type="AlphaFoldDB" id="A0ABD3KEA5"/>
<dbReference type="EMBL" id="JBJKBG010000006">
    <property type="protein sequence ID" value="KAL3736027.1"/>
    <property type="molecule type" value="Genomic_DNA"/>
</dbReference>
<dbReference type="Pfam" id="PF13460">
    <property type="entry name" value="NAD_binding_10"/>
    <property type="match status" value="1"/>
</dbReference>
<proteinExistence type="predicted"/>
<reference evidence="3 4" key="1">
    <citation type="submission" date="2024-11" db="EMBL/GenBank/DDBJ databases">
        <title>Chromosome-level genome assembly of Eucalyptus globulus Labill. provides insights into its genome evolution.</title>
        <authorList>
            <person name="Li X."/>
        </authorList>
    </citation>
    <scope>NUCLEOTIDE SEQUENCE [LARGE SCALE GENOMIC DNA]</scope>
    <source>
        <strain evidence="3">CL2024</strain>
        <tissue evidence="3">Fresh tender leaves</tissue>
    </source>
</reference>
<comment type="caution">
    <text evidence="3">The sequence shown here is derived from an EMBL/GenBank/DDBJ whole genome shotgun (WGS) entry which is preliminary data.</text>
</comment>
<protein>
    <recommendedName>
        <fullName evidence="2">NAD(P)-binding domain-containing protein</fullName>
    </recommendedName>
</protein>
<gene>
    <name evidence="3" type="ORF">ACJRO7_025043</name>
</gene>
<feature type="region of interest" description="Disordered" evidence="1">
    <location>
        <begin position="71"/>
        <end position="94"/>
    </location>
</feature>
<organism evidence="3 4">
    <name type="scientific">Eucalyptus globulus</name>
    <name type="common">Tasmanian blue gum</name>
    <dbReference type="NCBI Taxonomy" id="34317"/>
    <lineage>
        <taxon>Eukaryota</taxon>
        <taxon>Viridiplantae</taxon>
        <taxon>Streptophyta</taxon>
        <taxon>Embryophyta</taxon>
        <taxon>Tracheophyta</taxon>
        <taxon>Spermatophyta</taxon>
        <taxon>Magnoliopsida</taxon>
        <taxon>eudicotyledons</taxon>
        <taxon>Gunneridae</taxon>
        <taxon>Pentapetalae</taxon>
        <taxon>rosids</taxon>
        <taxon>malvids</taxon>
        <taxon>Myrtales</taxon>
        <taxon>Myrtaceae</taxon>
        <taxon>Myrtoideae</taxon>
        <taxon>Eucalypteae</taxon>
        <taxon>Eucalyptus</taxon>
    </lineage>
</organism>
<feature type="domain" description="NAD(P)-binding" evidence="2">
    <location>
        <begin position="109"/>
        <end position="269"/>
    </location>
</feature>
<evidence type="ECO:0000313" key="4">
    <source>
        <dbReference type="Proteomes" id="UP001634007"/>
    </source>
</evidence>
<dbReference type="SUPFAM" id="SSF51735">
    <property type="entry name" value="NAD(P)-binding Rossmann-fold domains"/>
    <property type="match status" value="1"/>
</dbReference>